<dbReference type="Proteomes" id="UP000784880">
    <property type="component" value="Unassembled WGS sequence"/>
</dbReference>
<evidence type="ECO:0000313" key="2">
    <source>
        <dbReference type="Proteomes" id="UP000784880"/>
    </source>
</evidence>
<dbReference type="Pfam" id="PF10704">
    <property type="entry name" value="DUF2508"/>
    <property type="match status" value="1"/>
</dbReference>
<comment type="caution">
    <text evidence="1">The sequence shown here is derived from an EMBL/GenBank/DDBJ whole genome shotgun (WGS) entry which is preliminary data.</text>
</comment>
<evidence type="ECO:0000313" key="1">
    <source>
        <dbReference type="EMBL" id="MBU9710640.1"/>
    </source>
</evidence>
<name>A0ABS6JB27_9BACI</name>
<keyword evidence="2" id="KW-1185">Reference proteome</keyword>
<sequence>MLFVKKGKLRKEEDNRLLSYLDILKKRVKQRESLLDKSIDHHNDVIYRAKIEKAKYIFLLKEARVRRTRLGK</sequence>
<organism evidence="1 2">
    <name type="scientific">Evansella tamaricis</name>
    <dbReference type="NCBI Taxonomy" id="2069301"/>
    <lineage>
        <taxon>Bacteria</taxon>
        <taxon>Bacillati</taxon>
        <taxon>Bacillota</taxon>
        <taxon>Bacilli</taxon>
        <taxon>Bacillales</taxon>
        <taxon>Bacillaceae</taxon>
        <taxon>Evansella</taxon>
    </lineage>
</organism>
<accession>A0ABS6JB27</accession>
<reference evidence="1 2" key="1">
    <citation type="submission" date="2021-06" db="EMBL/GenBank/DDBJ databases">
        <title>Bacillus sp. RD4P76, an endophyte from a halophyte.</title>
        <authorList>
            <person name="Sun J.-Q."/>
        </authorList>
    </citation>
    <scope>NUCLEOTIDE SEQUENCE [LARGE SCALE GENOMIC DNA]</scope>
    <source>
        <strain evidence="1 2">CGMCC 1.15917</strain>
    </source>
</reference>
<gene>
    <name evidence="1" type="ORF">KS419_02635</name>
</gene>
<dbReference type="EMBL" id="JAHQCS010000041">
    <property type="protein sequence ID" value="MBU9710640.1"/>
    <property type="molecule type" value="Genomic_DNA"/>
</dbReference>
<protein>
    <submittedName>
        <fullName evidence="1">YaaL family protein</fullName>
    </submittedName>
</protein>
<dbReference type="InterPro" id="IPR019644">
    <property type="entry name" value="DUF2508"/>
</dbReference>
<dbReference type="RefSeq" id="WP_217064536.1">
    <property type="nucleotide sequence ID" value="NZ_JAHQCS010000041.1"/>
</dbReference>
<proteinExistence type="predicted"/>